<dbReference type="Gene3D" id="2.60.40.420">
    <property type="entry name" value="Cupredoxins - blue copper proteins"/>
    <property type="match status" value="2"/>
</dbReference>
<dbReference type="RefSeq" id="WP_002619268.1">
    <property type="nucleotide sequence ID" value="NC_014623.1"/>
</dbReference>
<reference evidence="3 5" key="2">
    <citation type="journal article" date="2011" name="Mol. Biol. Evol.">
        <title>Comparative genomic analysis of fruiting body formation in Myxococcales.</title>
        <authorList>
            <person name="Huntley S."/>
            <person name="Hamann N."/>
            <person name="Wegener-Feldbrugge S."/>
            <person name="Treuner-Lange A."/>
            <person name="Kube M."/>
            <person name="Reinhardt R."/>
            <person name="Klages S."/>
            <person name="Muller R."/>
            <person name="Ronning C.M."/>
            <person name="Nierman W.C."/>
            <person name="Sogaard-Andersen L."/>
        </authorList>
    </citation>
    <scope>NUCLEOTIDE SEQUENCE [LARGE SCALE GENOMIC DNA]</scope>
    <source>
        <strain evidence="3 5">DW4/3-1</strain>
    </source>
</reference>
<feature type="transmembrane region" description="Helical" evidence="2">
    <location>
        <begin position="145"/>
        <end position="166"/>
    </location>
</feature>
<dbReference type="STRING" id="378806.STAUR_0460"/>
<dbReference type="Proteomes" id="UP000001351">
    <property type="component" value="Chromosome"/>
</dbReference>
<dbReference type="AlphaFoldDB" id="Q08PD3"/>
<feature type="transmembrane region" description="Helical" evidence="2">
    <location>
        <begin position="64"/>
        <end position="85"/>
    </location>
</feature>
<evidence type="ECO:0000313" key="5">
    <source>
        <dbReference type="Proteomes" id="UP000001351"/>
    </source>
</evidence>
<keyword evidence="2" id="KW-0812">Transmembrane</keyword>
<accession>Q08PD3</accession>
<evidence type="ECO:0000256" key="1">
    <source>
        <dbReference type="SAM" id="MobiDB-lite"/>
    </source>
</evidence>
<gene>
    <name evidence="3" type="primary">mnxG</name>
    <name evidence="3" type="ordered locus">STAUR_0460</name>
    <name evidence="4" type="ORF">STIAU_1747</name>
</gene>
<dbReference type="OrthoDB" id="345021at2"/>
<dbReference type="SUPFAM" id="SSF49503">
    <property type="entry name" value="Cupredoxins"/>
    <property type="match status" value="1"/>
</dbReference>
<keyword evidence="2" id="KW-0472">Membrane</keyword>
<evidence type="ECO:0000313" key="6">
    <source>
        <dbReference type="Proteomes" id="UP000032702"/>
    </source>
</evidence>
<dbReference type="HOGENOM" id="CLU_460709_0_0_7"/>
<protein>
    <submittedName>
        <fullName evidence="3">MnxG protein, cupredoxin domain protein</fullName>
    </submittedName>
</protein>
<organism evidence="4 6">
    <name type="scientific">Stigmatella aurantiaca (strain DW4/3-1)</name>
    <dbReference type="NCBI Taxonomy" id="378806"/>
    <lineage>
        <taxon>Bacteria</taxon>
        <taxon>Pseudomonadati</taxon>
        <taxon>Myxococcota</taxon>
        <taxon>Myxococcia</taxon>
        <taxon>Myxococcales</taxon>
        <taxon>Cystobacterineae</taxon>
        <taxon>Archangiaceae</taxon>
        <taxon>Stigmatella</taxon>
    </lineage>
</organism>
<dbReference type="eggNOG" id="COG2132">
    <property type="taxonomic scope" value="Bacteria"/>
</dbReference>
<dbReference type="KEGG" id="sur:STAUR_0460"/>
<proteinExistence type="predicted"/>
<name>Q08PD3_STIAD</name>
<dbReference type="Proteomes" id="UP000032702">
    <property type="component" value="Unassembled WGS sequence"/>
</dbReference>
<evidence type="ECO:0000256" key="2">
    <source>
        <dbReference type="SAM" id="Phobius"/>
    </source>
</evidence>
<feature type="region of interest" description="Disordered" evidence="1">
    <location>
        <begin position="457"/>
        <end position="489"/>
    </location>
</feature>
<dbReference type="InterPro" id="IPR008972">
    <property type="entry name" value="Cupredoxin"/>
</dbReference>
<keyword evidence="2" id="KW-1133">Transmembrane helix</keyword>
<dbReference type="EMBL" id="AAMD01000246">
    <property type="protein sequence ID" value="EAU62341.1"/>
    <property type="molecule type" value="Genomic_DNA"/>
</dbReference>
<reference evidence="4 6" key="1">
    <citation type="submission" date="2006-04" db="EMBL/GenBank/DDBJ databases">
        <authorList>
            <person name="Nierman W.C."/>
        </authorList>
    </citation>
    <scope>NUCLEOTIDE SEQUENCE [LARGE SCALE GENOMIC DNA]</scope>
    <source>
        <strain evidence="4 6">DW4/3-1</strain>
    </source>
</reference>
<dbReference type="EMBL" id="CP002271">
    <property type="protein sequence ID" value="ADO68269.1"/>
    <property type="molecule type" value="Genomic_DNA"/>
</dbReference>
<evidence type="ECO:0000313" key="4">
    <source>
        <dbReference type="EMBL" id="EAU62341.1"/>
    </source>
</evidence>
<sequence>MGLTLGLLAWELLLVKLLAEGPDTRGGEQGTGLAWDAAIFLVLWTLASSLTWRPGRRLGVPGAAARVSLVFVALLLPVAGARGLLRQWQDAAGQSEALPGSSVSALPNEVPGDARFLCSVASPEADRGSEPKGLWAVGWAGMRDAVPLGVAVFPLALVFLGAQAWFQARGGLARKAWRSTPVRVLAMLATCLWRADAAKQTSGSPVSEEARLAAGCAPGAPVRTYALAALSVDIPLNMHGDHIPRGLMYVLEQDVPAVRAQERRAAHERVSPGLGEDPIQPLVLRANLGECLVLSFTNRLEQGPAALSIEGLGFTVLEGAALEGFVPRTAIPVGQRLTYVVPLPGAPDAQGAYLLHDGGDGARREAYGLFGALVLEPEGSVFRHPGTGAPFPGTGWHAIIDVPRGAGPDFREVVLLSHAMGSPAEADVRRESGAMLPELNEMAGAFRPGSFGFNYRSEPFFERDEDPSRDAEAPRPRGPRGLATPMPRSYRGEPVKLHMLQAGSPEFHAYFLRSARSRRELGESSEVLQLLRPGRGLSLGEGTGVNGLPERAGDFVFHCRMPNHSIGGMQGRWRVLEAPEPGLAPLPGAHGQ</sequence>
<feature type="compositionally biased region" description="Basic and acidic residues" evidence="1">
    <location>
        <begin position="459"/>
        <end position="475"/>
    </location>
</feature>
<evidence type="ECO:0000313" key="3">
    <source>
        <dbReference type="EMBL" id="ADO68269.1"/>
    </source>
</evidence>
<keyword evidence="5" id="KW-1185">Reference proteome</keyword>